<evidence type="ECO:0000256" key="9">
    <source>
        <dbReference type="ARBA" id="ARBA00023160"/>
    </source>
</evidence>
<dbReference type="HOGENOM" id="CLU_048483_0_1_1"/>
<organism evidence="11 12">
    <name type="scientific">Ciona intestinalis</name>
    <name type="common">Transparent sea squirt</name>
    <name type="synonym">Ascidia intestinalis</name>
    <dbReference type="NCBI Taxonomy" id="7719"/>
    <lineage>
        <taxon>Eukaryota</taxon>
        <taxon>Metazoa</taxon>
        <taxon>Chordata</taxon>
        <taxon>Tunicata</taxon>
        <taxon>Ascidiacea</taxon>
        <taxon>Phlebobranchia</taxon>
        <taxon>Cionidae</taxon>
        <taxon>Ciona</taxon>
    </lineage>
</organism>
<dbReference type="InParanoid" id="F6XRM9"/>
<dbReference type="GeneID" id="100186020"/>
<dbReference type="GO" id="GO:0034626">
    <property type="term" value="P:fatty acid elongation, polyunsaturated fatty acid"/>
    <property type="evidence" value="ECO:0000318"/>
    <property type="project" value="GO_Central"/>
</dbReference>
<evidence type="ECO:0000256" key="5">
    <source>
        <dbReference type="ARBA" id="ARBA00022832"/>
    </source>
</evidence>
<dbReference type="OMA" id="CFSTESI"/>
<dbReference type="GO" id="GO:0030148">
    <property type="term" value="P:sphingolipid biosynthetic process"/>
    <property type="evidence" value="ECO:0000318"/>
    <property type="project" value="GO_Central"/>
</dbReference>
<keyword evidence="6 10" id="KW-1133">Transmembrane helix</keyword>
<keyword evidence="3 10" id="KW-0808">Transferase</keyword>
<dbReference type="STRING" id="7719.ENSCINP00000017135"/>
<comment type="catalytic activity">
    <reaction evidence="10">
        <text>a very-long-chain acyl-CoA + malonyl-CoA + H(+) = a very-long-chain 3-oxoacyl-CoA + CO2 + CoA</text>
        <dbReference type="Rhea" id="RHEA:32727"/>
        <dbReference type="ChEBI" id="CHEBI:15378"/>
        <dbReference type="ChEBI" id="CHEBI:16526"/>
        <dbReference type="ChEBI" id="CHEBI:57287"/>
        <dbReference type="ChEBI" id="CHEBI:57384"/>
        <dbReference type="ChEBI" id="CHEBI:90725"/>
        <dbReference type="ChEBI" id="CHEBI:90736"/>
        <dbReference type="EC" id="2.3.1.199"/>
    </reaction>
</comment>
<accession>A0A1W2WHM0</accession>
<dbReference type="EC" id="2.3.1.199" evidence="10"/>
<proteinExistence type="inferred from homology"/>
<dbReference type="Ensembl" id="ENSCINT00000017135.3">
    <property type="protein sequence ID" value="ENSCINP00000017135.3"/>
    <property type="gene ID" value="ENSCING00000008406.3"/>
</dbReference>
<dbReference type="GO" id="GO:0005789">
    <property type="term" value="C:endoplasmic reticulum membrane"/>
    <property type="evidence" value="ECO:0000318"/>
    <property type="project" value="GO_Central"/>
</dbReference>
<feature type="transmembrane region" description="Helical" evidence="10">
    <location>
        <begin position="241"/>
        <end position="261"/>
    </location>
</feature>
<gene>
    <name evidence="11" type="primary">LOC100186020</name>
</gene>
<dbReference type="PANTHER" id="PTHR11157">
    <property type="entry name" value="FATTY ACID ACYL TRANSFERASE-RELATED"/>
    <property type="match status" value="1"/>
</dbReference>
<accession>F6XRM9</accession>
<evidence type="ECO:0000256" key="10">
    <source>
        <dbReference type="RuleBase" id="RU361115"/>
    </source>
</evidence>
<dbReference type="Pfam" id="PF01151">
    <property type="entry name" value="ELO"/>
    <property type="match status" value="1"/>
</dbReference>
<reference evidence="11" key="3">
    <citation type="submission" date="2025-08" db="UniProtKB">
        <authorList>
            <consortium name="Ensembl"/>
        </authorList>
    </citation>
    <scope>IDENTIFICATION</scope>
</reference>
<keyword evidence="7 10" id="KW-0443">Lipid metabolism</keyword>
<dbReference type="GO" id="GO:0034625">
    <property type="term" value="P:fatty acid elongation, monounsaturated fatty acid"/>
    <property type="evidence" value="ECO:0000318"/>
    <property type="project" value="GO_Central"/>
</dbReference>
<name>F6XRM9_CIOIN</name>
<evidence type="ECO:0000256" key="6">
    <source>
        <dbReference type="ARBA" id="ARBA00022989"/>
    </source>
</evidence>
<evidence type="ECO:0000256" key="7">
    <source>
        <dbReference type="ARBA" id="ARBA00023098"/>
    </source>
</evidence>
<evidence type="ECO:0000313" key="11">
    <source>
        <dbReference type="Ensembl" id="ENSCINP00000017135.3"/>
    </source>
</evidence>
<feature type="transmembrane region" description="Helical" evidence="10">
    <location>
        <begin position="213"/>
        <end position="235"/>
    </location>
</feature>
<dbReference type="EMBL" id="EAAA01002961">
    <property type="status" value="NOT_ANNOTATED_CDS"/>
    <property type="molecule type" value="Genomic_DNA"/>
</dbReference>
<dbReference type="AlphaFoldDB" id="F6XRM9"/>
<reference evidence="11" key="4">
    <citation type="submission" date="2025-09" db="UniProtKB">
        <authorList>
            <consortium name="Ensembl"/>
        </authorList>
    </citation>
    <scope>IDENTIFICATION</scope>
</reference>
<feature type="transmembrane region" description="Helical" evidence="10">
    <location>
        <begin position="179"/>
        <end position="201"/>
    </location>
</feature>
<feature type="transmembrane region" description="Helical" evidence="10">
    <location>
        <begin position="42"/>
        <end position="61"/>
    </location>
</feature>
<keyword evidence="4 10" id="KW-0812">Transmembrane</keyword>
<reference evidence="12" key="1">
    <citation type="journal article" date="2002" name="Science">
        <title>The draft genome of Ciona intestinalis: insights into chordate and vertebrate origins.</title>
        <authorList>
            <person name="Dehal P."/>
            <person name="Satou Y."/>
            <person name="Campbell R.K."/>
            <person name="Chapman J."/>
            <person name="Degnan B."/>
            <person name="De Tomaso A."/>
            <person name="Davidson B."/>
            <person name="Di Gregorio A."/>
            <person name="Gelpke M."/>
            <person name="Goodstein D.M."/>
            <person name="Harafuji N."/>
            <person name="Hastings K.E."/>
            <person name="Ho I."/>
            <person name="Hotta K."/>
            <person name="Huang W."/>
            <person name="Kawashima T."/>
            <person name="Lemaire P."/>
            <person name="Martinez D."/>
            <person name="Meinertzhagen I.A."/>
            <person name="Necula S."/>
            <person name="Nonaka M."/>
            <person name="Putnam N."/>
            <person name="Rash S."/>
            <person name="Saiga H."/>
            <person name="Satake M."/>
            <person name="Terry A."/>
            <person name="Yamada L."/>
            <person name="Wang H.G."/>
            <person name="Awazu S."/>
            <person name="Azumi K."/>
            <person name="Boore J."/>
            <person name="Branno M."/>
            <person name="Chin-Bow S."/>
            <person name="DeSantis R."/>
            <person name="Doyle S."/>
            <person name="Francino P."/>
            <person name="Keys D.N."/>
            <person name="Haga S."/>
            <person name="Hayashi H."/>
            <person name="Hino K."/>
            <person name="Imai K.S."/>
            <person name="Inaba K."/>
            <person name="Kano S."/>
            <person name="Kobayashi K."/>
            <person name="Kobayashi M."/>
            <person name="Lee B.I."/>
            <person name="Makabe K.W."/>
            <person name="Manohar C."/>
            <person name="Matassi G."/>
            <person name="Medina M."/>
            <person name="Mochizuki Y."/>
            <person name="Mount S."/>
            <person name="Morishita T."/>
            <person name="Miura S."/>
            <person name="Nakayama A."/>
            <person name="Nishizaka S."/>
            <person name="Nomoto H."/>
            <person name="Ohta F."/>
            <person name="Oishi K."/>
            <person name="Rigoutsos I."/>
            <person name="Sano M."/>
            <person name="Sasaki A."/>
            <person name="Sasakura Y."/>
            <person name="Shoguchi E."/>
            <person name="Shin-i T."/>
            <person name="Spagnuolo A."/>
            <person name="Stainier D."/>
            <person name="Suzuki M.M."/>
            <person name="Tassy O."/>
            <person name="Takatori N."/>
            <person name="Tokuoka M."/>
            <person name="Yagi K."/>
            <person name="Yoshizaki F."/>
            <person name="Wada S."/>
            <person name="Zhang C."/>
            <person name="Hyatt P.D."/>
            <person name="Larimer F."/>
            <person name="Detter C."/>
            <person name="Doggett N."/>
            <person name="Glavina T."/>
            <person name="Hawkins T."/>
            <person name="Richardson P."/>
            <person name="Lucas S."/>
            <person name="Kohara Y."/>
            <person name="Levine M."/>
            <person name="Satoh N."/>
            <person name="Rokhsar D.S."/>
        </authorList>
    </citation>
    <scope>NUCLEOTIDE SEQUENCE [LARGE SCALE GENOMIC DNA]</scope>
</reference>
<keyword evidence="9 10" id="KW-0275">Fatty acid biosynthesis</keyword>
<evidence type="ECO:0000256" key="1">
    <source>
        <dbReference type="ARBA" id="ARBA00004141"/>
    </source>
</evidence>
<evidence type="ECO:0000256" key="3">
    <source>
        <dbReference type="ARBA" id="ARBA00022679"/>
    </source>
</evidence>
<comment type="similarity">
    <text evidence="10">Belongs to the ELO family.</text>
</comment>
<keyword evidence="12" id="KW-1185">Reference proteome</keyword>
<dbReference type="Proteomes" id="UP000008144">
    <property type="component" value="Chromosome 9"/>
</dbReference>
<dbReference type="OrthoDB" id="434092at2759"/>
<dbReference type="RefSeq" id="XP_002131086.1">
    <property type="nucleotide sequence ID" value="XM_002131050.5"/>
</dbReference>
<evidence type="ECO:0000313" key="12">
    <source>
        <dbReference type="Proteomes" id="UP000008144"/>
    </source>
</evidence>
<dbReference type="PANTHER" id="PTHR11157:SF12">
    <property type="entry name" value="ELONGATION OF VERY LONG CHAIN FATTY ACIDS PROTEIN 4"/>
    <property type="match status" value="1"/>
</dbReference>
<keyword evidence="2 10" id="KW-0444">Lipid biosynthesis</keyword>
<comment type="subcellular location">
    <subcellularLocation>
        <location evidence="1">Membrane</location>
        <topology evidence="1">Multi-pass membrane protein</topology>
    </subcellularLocation>
</comment>
<dbReference type="GO" id="GO:0019367">
    <property type="term" value="P:fatty acid elongation, saturated fatty acid"/>
    <property type="evidence" value="ECO:0000318"/>
    <property type="project" value="GO_Central"/>
</dbReference>
<feature type="transmembrane region" description="Helical" evidence="10">
    <location>
        <begin position="73"/>
        <end position="96"/>
    </location>
</feature>
<keyword evidence="5 10" id="KW-0276">Fatty acid metabolism</keyword>
<dbReference type="FunCoup" id="F6XRM9">
    <property type="interactions" value="13"/>
</dbReference>
<protein>
    <recommendedName>
        <fullName evidence="10">Elongation of very long chain fatty acids protein</fullName>
        <ecNumber evidence="10">2.3.1.199</ecNumber>
    </recommendedName>
    <alternativeName>
        <fullName evidence="10">Very-long-chain 3-oxoacyl-CoA synthase</fullName>
    </alternativeName>
</protein>
<evidence type="ECO:0000256" key="8">
    <source>
        <dbReference type="ARBA" id="ARBA00023136"/>
    </source>
</evidence>
<reference evidence="11" key="2">
    <citation type="journal article" date="2008" name="Genome Biol.">
        <title>Improved genome assembly and evidence-based global gene model set for the chordate Ciona intestinalis: new insight into intron and operon populations.</title>
        <authorList>
            <person name="Satou Y."/>
            <person name="Mineta K."/>
            <person name="Ogasawara M."/>
            <person name="Sasakura Y."/>
            <person name="Shoguchi E."/>
            <person name="Ueno K."/>
            <person name="Yamada L."/>
            <person name="Matsumoto J."/>
            <person name="Wasserscheid J."/>
            <person name="Dewar K."/>
            <person name="Wiley G.B."/>
            <person name="Macmil S.L."/>
            <person name="Roe B.A."/>
            <person name="Zeller R.W."/>
            <person name="Hastings K.E."/>
            <person name="Lemaire P."/>
            <person name="Lindquist E."/>
            <person name="Endo T."/>
            <person name="Hotta K."/>
            <person name="Inaba K."/>
        </authorList>
    </citation>
    <scope>NUCLEOTIDE SEQUENCE [LARGE SCALE GENOMIC DNA]</scope>
    <source>
        <strain evidence="11">wild type</strain>
    </source>
</reference>
<dbReference type="GeneTree" id="ENSGT01050000244838"/>
<dbReference type="InterPro" id="IPR002076">
    <property type="entry name" value="ELO_fam"/>
</dbReference>
<dbReference type="GO" id="GO:0042761">
    <property type="term" value="P:very long-chain fatty acid biosynthetic process"/>
    <property type="evidence" value="ECO:0000318"/>
    <property type="project" value="GO_Central"/>
</dbReference>
<dbReference type="GO" id="GO:0009922">
    <property type="term" value="F:fatty acid elongase activity"/>
    <property type="evidence" value="ECO:0000318"/>
    <property type="project" value="GO_Central"/>
</dbReference>
<sequence length="275" mass="32161">MFTEMNSTTEYNLTMGTSVSNFMHLKPDPRTKDWFLVDNPTYPVAIVLLYLVFCFSTESIMKDRPAVNLRWLFVTYYAVCVLLSIYISIEILIHGFPTLYNAFCPAITPAYQNSPSGMRVCSAVWVFYMTKYLKLFDTVPLMLQRKFDRINSYHIYHHCSMTLMIWFHVKYYVDGPDVLGILLNSLFHILVYGYYGMNAFGPSMRKYLWWKKYIIKMHMVEFWTIILTDMYYAIINCNNKGWVHLGVVIDVCLLTVMILAVGHPSSTADPKEKHD</sequence>
<evidence type="ECO:0000256" key="4">
    <source>
        <dbReference type="ARBA" id="ARBA00022692"/>
    </source>
</evidence>
<keyword evidence="8 10" id="KW-0472">Membrane</keyword>
<evidence type="ECO:0000256" key="2">
    <source>
        <dbReference type="ARBA" id="ARBA00022516"/>
    </source>
</evidence>